<reference evidence="1" key="1">
    <citation type="submission" date="2017-10" db="EMBL/GenBank/DDBJ databases">
        <authorList>
            <person name="Banno H."/>
            <person name="Chua N.-H."/>
        </authorList>
    </citation>
    <scope>NUCLEOTIDE SEQUENCE [LARGE SCALE GENOMIC DNA]</scope>
</reference>
<dbReference type="OrthoDB" id="32877at10239"/>
<protein>
    <submittedName>
        <fullName evidence="1">Uncharacterized protein</fullName>
    </submittedName>
</protein>
<accession>A0A2C9CX78</accession>
<proteinExistence type="predicted"/>
<gene>
    <name evidence="1" type="primary">g069</name>
</gene>
<evidence type="ECO:0000313" key="1">
    <source>
        <dbReference type="EMBL" id="SOK58346.1"/>
    </source>
</evidence>
<dbReference type="RefSeq" id="YP_009623679.1">
    <property type="nucleotide sequence ID" value="NC_042116.1"/>
</dbReference>
<name>A0A2C9CX78_9CAUD</name>
<evidence type="ECO:0000313" key="3">
    <source>
        <dbReference type="Proteomes" id="UP000240931"/>
    </source>
</evidence>
<organism evidence="1 3">
    <name type="scientific">Yersinia phage fHe-Yen9-04</name>
    <dbReference type="NCBI Taxonomy" id="2052742"/>
    <lineage>
        <taxon>Viruses</taxon>
        <taxon>Duplodnaviria</taxon>
        <taxon>Heunggongvirae</taxon>
        <taxon>Uroviricota</taxon>
        <taxon>Caudoviricetes</taxon>
        <taxon>Eneladusvirus</taxon>
        <taxon>Eneladusvirus Yen904</taxon>
    </lineage>
</organism>
<reference evidence="3" key="2">
    <citation type="submission" date="2017-10" db="EMBL/GenBank/DDBJ databases">
        <authorList>
            <person name="Skurnik M."/>
        </authorList>
    </citation>
    <scope>NUCLEOTIDE SEQUENCE [LARGE SCALE GENOMIC DNA]</scope>
</reference>
<sequence>MTVEIKLNGKTYELPDDIDIMDNPSDDRVIKLNLSRSDLSEGIWIVIHEKDLEDYKNGVFDEEYTRVCSLSNHAVCGIPWGAYVPYKLQGTERPISVFEDVINTETDEVYFPFKVRVAYEEANFVEEEFLDEEADDQDLKD</sequence>
<dbReference type="Proteomes" id="UP000240931">
    <property type="component" value="Segment"/>
</dbReference>
<dbReference type="KEGG" id="vg:40100487"/>
<reference evidence="2 4" key="3">
    <citation type="submission" date="2019-06" db="EMBL/GenBank/DDBJ databases">
        <authorList>
            <person name="Bower L."/>
            <person name="Leinonen R."/>
        </authorList>
    </citation>
    <scope>NUCLEOTIDE SEQUENCE [LARGE SCALE GENOMIC DNA]</scope>
</reference>
<evidence type="ECO:0000313" key="2">
    <source>
        <dbReference type="EMBL" id="VUE36115.1"/>
    </source>
</evidence>
<dbReference type="EMBL" id="LT960551">
    <property type="protein sequence ID" value="SOK58346.1"/>
    <property type="molecule type" value="Genomic_DNA"/>
</dbReference>
<evidence type="ECO:0000313" key="4">
    <source>
        <dbReference type="Proteomes" id="UP000317227"/>
    </source>
</evidence>
<dbReference type="EMBL" id="LR596615">
    <property type="protein sequence ID" value="VUE36115.1"/>
    <property type="molecule type" value="Genomic_DNA"/>
</dbReference>
<keyword evidence="3" id="KW-1185">Reference proteome</keyword>
<dbReference type="GeneID" id="40100487"/>
<dbReference type="Proteomes" id="UP000317227">
    <property type="component" value="Segment"/>
</dbReference>